<dbReference type="InterPro" id="IPR005185">
    <property type="entry name" value="YccF"/>
</dbReference>
<dbReference type="Proteomes" id="UP000241890">
    <property type="component" value="Unassembled WGS sequence"/>
</dbReference>
<keyword evidence="1" id="KW-0812">Transmembrane</keyword>
<dbReference type="OrthoDB" id="16982at2759"/>
<keyword evidence="1" id="KW-0472">Membrane</keyword>
<name>A0A2R5GKP8_9STRA</name>
<dbReference type="EMBL" id="BEYU01000099">
    <property type="protein sequence ID" value="GBG31486.1"/>
    <property type="molecule type" value="Genomic_DNA"/>
</dbReference>
<dbReference type="PANTHER" id="PTHR42903">
    <property type="entry name" value="INNER MEMBRANE PROTEIN YCCF"/>
    <property type="match status" value="1"/>
</dbReference>
<feature type="transmembrane region" description="Helical" evidence="1">
    <location>
        <begin position="112"/>
        <end position="139"/>
    </location>
</feature>
<dbReference type="Pfam" id="PF03733">
    <property type="entry name" value="YccF"/>
    <property type="match status" value="2"/>
</dbReference>
<organism evidence="3 4">
    <name type="scientific">Hondaea fermentalgiana</name>
    <dbReference type="NCBI Taxonomy" id="2315210"/>
    <lineage>
        <taxon>Eukaryota</taxon>
        <taxon>Sar</taxon>
        <taxon>Stramenopiles</taxon>
        <taxon>Bigyra</taxon>
        <taxon>Labyrinthulomycetes</taxon>
        <taxon>Thraustochytrida</taxon>
        <taxon>Thraustochytriidae</taxon>
        <taxon>Hondaea</taxon>
    </lineage>
</organism>
<dbReference type="InParanoid" id="A0A2R5GKP8"/>
<evidence type="ECO:0000313" key="4">
    <source>
        <dbReference type="Proteomes" id="UP000241890"/>
    </source>
</evidence>
<evidence type="ECO:0000259" key="2">
    <source>
        <dbReference type="Pfam" id="PF03733"/>
    </source>
</evidence>
<feature type="transmembrane region" description="Helical" evidence="1">
    <location>
        <begin position="43"/>
        <end position="66"/>
    </location>
</feature>
<evidence type="ECO:0000256" key="1">
    <source>
        <dbReference type="SAM" id="Phobius"/>
    </source>
</evidence>
<reference evidence="3 4" key="1">
    <citation type="submission" date="2017-12" db="EMBL/GenBank/DDBJ databases">
        <title>Sequencing, de novo assembly and annotation of complete genome of a new Thraustochytrid species, strain FCC1311.</title>
        <authorList>
            <person name="Sedici K."/>
            <person name="Godart F."/>
            <person name="Aiese Cigliano R."/>
            <person name="Sanseverino W."/>
            <person name="Barakat M."/>
            <person name="Ortet P."/>
            <person name="Marechal E."/>
            <person name="Cagnac O."/>
            <person name="Amato A."/>
        </authorList>
    </citation>
    <scope>NUCLEOTIDE SEQUENCE [LARGE SCALE GENOMIC DNA]</scope>
</reference>
<dbReference type="GO" id="GO:0005886">
    <property type="term" value="C:plasma membrane"/>
    <property type="evidence" value="ECO:0007669"/>
    <property type="project" value="TreeGrafter"/>
</dbReference>
<gene>
    <name evidence="3" type="ORF">FCC1311_077102</name>
</gene>
<keyword evidence="4" id="KW-1185">Reference proteome</keyword>
<comment type="caution">
    <text evidence="3">The sequence shown here is derived from an EMBL/GenBank/DDBJ whole genome shotgun (WGS) entry which is preliminary data.</text>
</comment>
<sequence length="232" mass="25535">MSLEEAIPVAAAAPMRVQHETRTVTYETREDQRTPVTWVGNFLWIWLAGGAVVAAIYAVLGLLLMATIVLSPFGWQLLKISKVALFPFGMSVEAEWNEYRCAGLGNVVGNILFLPIGLIMLAFHILAGILCACTCYGIVFSYQHFKLAQLALCPFGSHGVFERVSRHEETTHLRTDMYDNDNMYGDRQYDHYGNDHGAKKKAPGAAAYATAVRSGDANGYSGQYAKSTNAYP</sequence>
<protein>
    <recommendedName>
        <fullName evidence="2">Inner membrane component domain-containing protein</fullName>
    </recommendedName>
</protein>
<evidence type="ECO:0000313" key="3">
    <source>
        <dbReference type="EMBL" id="GBG31486.1"/>
    </source>
</evidence>
<accession>A0A2R5GKP8</accession>
<dbReference type="AlphaFoldDB" id="A0A2R5GKP8"/>
<dbReference type="PANTHER" id="PTHR42903:SF1">
    <property type="entry name" value="INNER MEMBRANE PROTEIN YCCF"/>
    <property type="match status" value="1"/>
</dbReference>
<feature type="domain" description="Inner membrane component" evidence="2">
    <location>
        <begin position="39"/>
        <end position="89"/>
    </location>
</feature>
<keyword evidence="1" id="KW-1133">Transmembrane helix</keyword>
<feature type="domain" description="Inner membrane component" evidence="2">
    <location>
        <begin position="109"/>
        <end position="156"/>
    </location>
</feature>
<dbReference type="InterPro" id="IPR052937">
    <property type="entry name" value="Inner_membrane_protein"/>
</dbReference>
<proteinExistence type="predicted"/>